<name>A0A6G4HPH7_CLOBO</name>
<protein>
    <submittedName>
        <fullName evidence="1">Uncharacterized protein</fullName>
    </submittedName>
</protein>
<reference evidence="1" key="1">
    <citation type="submission" date="2019-04" db="EMBL/GenBank/DDBJ databases">
        <title>Genome sequencing of Clostridium botulinum Groups I-IV and Clostridium butyricum.</title>
        <authorList>
            <person name="Brunt J."/>
            <person name="Van Vliet A.H.M."/>
            <person name="Stringer S.C."/>
            <person name="Carter A.T."/>
            <person name="Peck M.W."/>
        </authorList>
    </citation>
    <scope>NUCLEOTIDE SEQUENCE</scope>
    <source>
        <strain evidence="1">751/1</strain>
    </source>
</reference>
<dbReference type="EMBL" id="SXEU01000001">
    <property type="protein sequence ID" value="NFV15284.1"/>
    <property type="molecule type" value="Genomic_DNA"/>
</dbReference>
<organism evidence="1">
    <name type="scientific">Clostridium botulinum</name>
    <dbReference type="NCBI Taxonomy" id="1491"/>
    <lineage>
        <taxon>Bacteria</taxon>
        <taxon>Bacillati</taxon>
        <taxon>Bacillota</taxon>
        <taxon>Clostridia</taxon>
        <taxon>Eubacteriales</taxon>
        <taxon>Clostridiaceae</taxon>
        <taxon>Clostridium</taxon>
    </lineage>
</organism>
<gene>
    <name evidence="1" type="ORF">FDG29_03770</name>
</gene>
<sequence>MHILAKRVQVSFKENERDLKLYDYVMTENDKSCFVKKAIECFLKCKSLGNEFRHNYKDKIDI</sequence>
<dbReference type="AlphaFoldDB" id="A0A6G4HPH7"/>
<proteinExistence type="predicted"/>
<evidence type="ECO:0000313" key="1">
    <source>
        <dbReference type="EMBL" id="NFV15284.1"/>
    </source>
</evidence>
<accession>A0A6G4HPH7</accession>
<comment type="caution">
    <text evidence="1">The sequence shown here is derived from an EMBL/GenBank/DDBJ whole genome shotgun (WGS) entry which is preliminary data.</text>
</comment>